<proteinExistence type="predicted"/>
<keyword evidence="2" id="KW-0812">Transmembrane</keyword>
<gene>
    <name evidence="3" type="ORF">UT16_C0025G0001</name>
</gene>
<evidence type="ECO:0000313" key="4">
    <source>
        <dbReference type="Proteomes" id="UP000034706"/>
    </source>
</evidence>
<evidence type="ECO:0000256" key="1">
    <source>
        <dbReference type="SAM" id="MobiDB-lite"/>
    </source>
</evidence>
<dbReference type="AlphaFoldDB" id="A0A0G0LGW4"/>
<keyword evidence="2" id="KW-1133">Transmembrane helix</keyword>
<dbReference type="EMBL" id="LBVT01000025">
    <property type="protein sequence ID" value="KKQ91093.1"/>
    <property type="molecule type" value="Genomic_DNA"/>
</dbReference>
<dbReference type="Proteomes" id="UP000034706">
    <property type="component" value="Unassembled WGS sequence"/>
</dbReference>
<evidence type="ECO:0000313" key="3">
    <source>
        <dbReference type="EMBL" id="KKQ91093.1"/>
    </source>
</evidence>
<organism evidence="3 4">
    <name type="scientific">Candidatus Azambacteria bacterium GW2011_GWA2_39_10</name>
    <dbReference type="NCBI Taxonomy" id="1618611"/>
    <lineage>
        <taxon>Bacteria</taxon>
        <taxon>Candidatus Azamiibacteriota</taxon>
    </lineage>
</organism>
<name>A0A0G0LGW4_9BACT</name>
<protein>
    <submittedName>
        <fullName evidence="3">Long tail fiber proximal subunit</fullName>
    </submittedName>
</protein>
<reference evidence="3 4" key="1">
    <citation type="journal article" date="2015" name="Nature">
        <title>rRNA introns, odd ribosomes, and small enigmatic genomes across a large radiation of phyla.</title>
        <authorList>
            <person name="Brown C.T."/>
            <person name="Hug L.A."/>
            <person name="Thomas B.C."/>
            <person name="Sharon I."/>
            <person name="Castelle C.J."/>
            <person name="Singh A."/>
            <person name="Wilkins M.J."/>
            <person name="Williams K.H."/>
            <person name="Banfield J.F."/>
        </authorList>
    </citation>
    <scope>NUCLEOTIDE SEQUENCE [LARGE SCALE GENOMIC DNA]</scope>
</reference>
<feature type="non-terminal residue" evidence="3">
    <location>
        <position position="639"/>
    </location>
</feature>
<feature type="compositionally biased region" description="Polar residues" evidence="1">
    <location>
        <begin position="1"/>
        <end position="12"/>
    </location>
</feature>
<feature type="transmembrane region" description="Helical" evidence="2">
    <location>
        <begin position="181"/>
        <end position="203"/>
    </location>
</feature>
<evidence type="ECO:0000256" key="2">
    <source>
        <dbReference type="SAM" id="Phobius"/>
    </source>
</evidence>
<accession>A0A0G0LGW4</accession>
<comment type="caution">
    <text evidence="3">The sequence shown here is derived from an EMBL/GenBank/DDBJ whole genome shotgun (WGS) entry which is preliminary data.</text>
</comment>
<feature type="region of interest" description="Disordered" evidence="1">
    <location>
        <begin position="1"/>
        <end position="20"/>
    </location>
</feature>
<sequence>MQSEIKNINDKNLSPFEGSSEGRQYIPLSEAGNILNTSRDYMNVLVRRGKLRAVKLGRNWVTTKEWVAEYRNGSNISKFRNFPPKADQSQAENISKIAAEEKIELQNLKSGLILEREKALEAKALIPEITLSSRELKTEERKNILETVKENIKSRDISELKKVSQQVGILKSLRRWSNGKFIAASITAVFFLAIFLNLAIGGFDVSRSFKIPKFQSLNISLLRQGYGGQAKYQANILSDVFKNFPNDIPFFYRWLVDGASRSLSFLKSKPSSELVISELPTGESKIVKPQETAPRIDTLDEALALDLPAEALAEAGVETGTFGVPGAPISEGAFTLIENRLSVVETSLAEQKALTQAELRLQKKTILGTLETLIGISKLLPSYPISTIVVQGQPATLTSYSISPSVHSGFDRLSANYFNLANNAEINGSLTVKSGGTFNTLSVSGATSLSGNTTIGGTLNVSGETTLNNLIVNGTFNLAGSSSLGNASSTNFTVSDTGWINQLKVTGTATTTFNNPITSASGNFIVAGDSASNLLLSPYGGNIGIGTTSPGSLLSVHSSGNVYIGGNLTVSGTTNLSGSSFSSTNASTTNLTVAGTAWINNGVITNASSTNLTATNFWSTNGTITNLTTTGGTITNAST</sequence>
<keyword evidence="2" id="KW-0472">Membrane</keyword>